<name>A0AAD1XVC8_EUPCR</name>
<sequence length="193" mass="21367">MNQQFIKIGSPQDIQLSYAGEQKQQVVALKPNYVLRTVNIVLVAISSFSLLGLFATGDFKESKQTELGNVAGLLLFAPHIFVYGTSILYHASPVFFALQVIRNIVYFLCLLVVGLMLYLLYMASEGTTSEDIIGFFILFVLFGLATGPVAMSIILMIEFEHVHIATPETVPQGYITVQSKEEYQPGPIQNILV</sequence>
<feature type="transmembrane region" description="Helical" evidence="1">
    <location>
        <begin position="67"/>
        <end position="91"/>
    </location>
</feature>
<gene>
    <name evidence="2" type="ORF">ECRASSUSDP1_LOCUS21001</name>
</gene>
<reference evidence="2" key="1">
    <citation type="submission" date="2023-07" db="EMBL/GenBank/DDBJ databases">
        <authorList>
            <consortium name="AG Swart"/>
            <person name="Singh M."/>
            <person name="Singh A."/>
            <person name="Seah K."/>
            <person name="Emmerich C."/>
        </authorList>
    </citation>
    <scope>NUCLEOTIDE SEQUENCE</scope>
    <source>
        <strain evidence="2">DP1</strain>
    </source>
</reference>
<keyword evidence="1" id="KW-0472">Membrane</keyword>
<accession>A0AAD1XVC8</accession>
<organism evidence="2 3">
    <name type="scientific">Euplotes crassus</name>
    <dbReference type="NCBI Taxonomy" id="5936"/>
    <lineage>
        <taxon>Eukaryota</taxon>
        <taxon>Sar</taxon>
        <taxon>Alveolata</taxon>
        <taxon>Ciliophora</taxon>
        <taxon>Intramacronucleata</taxon>
        <taxon>Spirotrichea</taxon>
        <taxon>Hypotrichia</taxon>
        <taxon>Euplotida</taxon>
        <taxon>Euplotidae</taxon>
        <taxon>Moneuplotes</taxon>
    </lineage>
</organism>
<keyword evidence="1" id="KW-1133">Transmembrane helix</keyword>
<evidence type="ECO:0000256" key="1">
    <source>
        <dbReference type="SAM" id="Phobius"/>
    </source>
</evidence>
<evidence type="ECO:0000313" key="3">
    <source>
        <dbReference type="Proteomes" id="UP001295684"/>
    </source>
</evidence>
<proteinExistence type="predicted"/>
<evidence type="ECO:0000313" key="2">
    <source>
        <dbReference type="EMBL" id="CAI2379589.1"/>
    </source>
</evidence>
<dbReference type="EMBL" id="CAMPGE010021446">
    <property type="protein sequence ID" value="CAI2379589.1"/>
    <property type="molecule type" value="Genomic_DNA"/>
</dbReference>
<comment type="caution">
    <text evidence="2">The sequence shown here is derived from an EMBL/GenBank/DDBJ whole genome shotgun (WGS) entry which is preliminary data.</text>
</comment>
<feature type="transmembrane region" description="Helical" evidence="1">
    <location>
        <begin position="33"/>
        <end position="55"/>
    </location>
</feature>
<dbReference type="Proteomes" id="UP001295684">
    <property type="component" value="Unassembled WGS sequence"/>
</dbReference>
<keyword evidence="1" id="KW-0812">Transmembrane</keyword>
<feature type="transmembrane region" description="Helical" evidence="1">
    <location>
        <begin position="133"/>
        <end position="157"/>
    </location>
</feature>
<feature type="transmembrane region" description="Helical" evidence="1">
    <location>
        <begin position="103"/>
        <end position="121"/>
    </location>
</feature>
<dbReference type="AlphaFoldDB" id="A0AAD1XVC8"/>
<protein>
    <submittedName>
        <fullName evidence="2">Uncharacterized protein</fullName>
    </submittedName>
</protein>
<keyword evidence="3" id="KW-1185">Reference proteome</keyword>